<dbReference type="GO" id="GO:0007155">
    <property type="term" value="P:cell adhesion"/>
    <property type="evidence" value="ECO:0007669"/>
    <property type="project" value="InterPro"/>
</dbReference>
<dbReference type="GO" id="GO:0005925">
    <property type="term" value="C:focal adhesion"/>
    <property type="evidence" value="ECO:0007669"/>
    <property type="project" value="TreeGrafter"/>
</dbReference>
<dbReference type="InterPro" id="IPR033292">
    <property type="entry name" value="THY1"/>
</dbReference>
<evidence type="ECO:0008006" key="12">
    <source>
        <dbReference type="Google" id="ProtNLM"/>
    </source>
</evidence>
<dbReference type="OrthoDB" id="10031887at2759"/>
<evidence type="ECO:0000256" key="4">
    <source>
        <dbReference type="ARBA" id="ARBA00023136"/>
    </source>
</evidence>
<dbReference type="PANTHER" id="PTHR19226">
    <property type="entry name" value="THY-1 MEMBRANE GLYCOPROTEIN"/>
    <property type="match status" value="1"/>
</dbReference>
<comment type="subcellular location">
    <subcellularLocation>
        <location evidence="1">Cell membrane</location>
    </subcellularLocation>
</comment>
<dbReference type="GO" id="GO:0051894">
    <property type="term" value="P:positive regulation of focal adhesion assembly"/>
    <property type="evidence" value="ECO:0007669"/>
    <property type="project" value="TreeGrafter"/>
</dbReference>
<keyword evidence="3 9" id="KW-0732">Signal</keyword>
<keyword evidence="8" id="KW-0393">Immunoglobulin domain</keyword>
<evidence type="ECO:0000256" key="9">
    <source>
        <dbReference type="SAM" id="SignalP"/>
    </source>
</evidence>
<dbReference type="GO" id="GO:0030425">
    <property type="term" value="C:dendrite"/>
    <property type="evidence" value="ECO:0007669"/>
    <property type="project" value="TreeGrafter"/>
</dbReference>
<dbReference type="GO" id="GO:0005178">
    <property type="term" value="F:integrin binding"/>
    <property type="evidence" value="ECO:0007669"/>
    <property type="project" value="InterPro"/>
</dbReference>
<keyword evidence="6" id="KW-0325">Glycoprotein</keyword>
<evidence type="ECO:0000256" key="1">
    <source>
        <dbReference type="ARBA" id="ARBA00004236"/>
    </source>
</evidence>
<protein>
    <recommendedName>
        <fullName evidence="12">Thy-1 membrane glycoprotein</fullName>
    </recommendedName>
</protein>
<sequence>MELRLPATVALLQVAVTMALTYRKPRGPQMYPCLTLIERNLRVDCEFPKTYVPPGPYCEFKQDSRLMASTRPNAQPIPELKRRSNVTLVNPYKCRLTYARLQGSFDDKAYTYTCRIIQGPQALENSMALHQRNVPICAALSVLFQGAPSLLLTVMSLPVILGLLSA</sequence>
<evidence type="ECO:0000256" key="3">
    <source>
        <dbReference type="ARBA" id="ARBA00022729"/>
    </source>
</evidence>
<dbReference type="PANTHER" id="PTHR19226:SF2">
    <property type="entry name" value="THY-1 MEMBRANE GLYCOPROTEIN"/>
    <property type="match status" value="1"/>
</dbReference>
<dbReference type="EMBL" id="JAFDVH010000003">
    <property type="protein sequence ID" value="KAG7484816.1"/>
    <property type="molecule type" value="Genomic_DNA"/>
</dbReference>
<evidence type="ECO:0000256" key="8">
    <source>
        <dbReference type="ARBA" id="ARBA00023319"/>
    </source>
</evidence>
<dbReference type="GO" id="GO:0009897">
    <property type="term" value="C:external side of plasma membrane"/>
    <property type="evidence" value="ECO:0007669"/>
    <property type="project" value="TreeGrafter"/>
</dbReference>
<feature type="chain" id="PRO_5039249243" description="Thy-1 membrane glycoprotein" evidence="9">
    <location>
        <begin position="20"/>
        <end position="166"/>
    </location>
</feature>
<keyword evidence="11" id="KW-1185">Reference proteome</keyword>
<dbReference type="GO" id="GO:0045121">
    <property type="term" value="C:membrane raft"/>
    <property type="evidence" value="ECO:0007669"/>
    <property type="project" value="TreeGrafter"/>
</dbReference>
<dbReference type="GO" id="GO:0005096">
    <property type="term" value="F:GTPase activator activity"/>
    <property type="evidence" value="ECO:0007669"/>
    <property type="project" value="TreeGrafter"/>
</dbReference>
<dbReference type="AlphaFoldDB" id="A0A9D3QGG0"/>
<keyword evidence="2" id="KW-1003">Cell membrane</keyword>
<accession>A0A9D3QGG0</accession>
<gene>
    <name evidence="10" type="ORF">MATL_G00054710</name>
</gene>
<name>A0A9D3QGG0_MEGAT</name>
<dbReference type="GO" id="GO:0007229">
    <property type="term" value="P:integrin-mediated signaling pathway"/>
    <property type="evidence" value="ECO:0007669"/>
    <property type="project" value="TreeGrafter"/>
</dbReference>
<reference evidence="10" key="1">
    <citation type="submission" date="2021-01" db="EMBL/GenBank/DDBJ databases">
        <authorList>
            <person name="Zahm M."/>
            <person name="Roques C."/>
            <person name="Cabau C."/>
            <person name="Klopp C."/>
            <person name="Donnadieu C."/>
            <person name="Jouanno E."/>
            <person name="Lampietro C."/>
            <person name="Louis A."/>
            <person name="Herpin A."/>
            <person name="Echchiki A."/>
            <person name="Berthelot C."/>
            <person name="Parey E."/>
            <person name="Roest-Crollius H."/>
            <person name="Braasch I."/>
            <person name="Postlethwait J."/>
            <person name="Bobe J."/>
            <person name="Montfort J."/>
            <person name="Bouchez O."/>
            <person name="Begum T."/>
            <person name="Mejri S."/>
            <person name="Adams A."/>
            <person name="Chen W.-J."/>
            <person name="Guiguen Y."/>
        </authorList>
    </citation>
    <scope>NUCLEOTIDE SEQUENCE</scope>
    <source>
        <strain evidence="10">YG-15Mar2019-1</strain>
        <tissue evidence="10">Brain</tissue>
    </source>
</reference>
<evidence type="ECO:0000313" key="11">
    <source>
        <dbReference type="Proteomes" id="UP001046870"/>
    </source>
</evidence>
<dbReference type="Proteomes" id="UP001046870">
    <property type="component" value="Chromosome 3"/>
</dbReference>
<keyword evidence="7" id="KW-0449">Lipoprotein</keyword>
<feature type="signal peptide" evidence="9">
    <location>
        <begin position="1"/>
        <end position="19"/>
    </location>
</feature>
<evidence type="ECO:0000313" key="10">
    <source>
        <dbReference type="EMBL" id="KAG7484816.1"/>
    </source>
</evidence>
<proteinExistence type="predicted"/>
<evidence type="ECO:0000256" key="7">
    <source>
        <dbReference type="ARBA" id="ARBA00023288"/>
    </source>
</evidence>
<keyword evidence="5" id="KW-1015">Disulfide bond</keyword>
<dbReference type="GO" id="GO:0030334">
    <property type="term" value="P:regulation of cell migration"/>
    <property type="evidence" value="ECO:0007669"/>
    <property type="project" value="InterPro"/>
</dbReference>
<evidence type="ECO:0000256" key="6">
    <source>
        <dbReference type="ARBA" id="ARBA00023180"/>
    </source>
</evidence>
<dbReference type="GO" id="GO:0043209">
    <property type="term" value="C:myelin sheath"/>
    <property type="evidence" value="ECO:0007669"/>
    <property type="project" value="TreeGrafter"/>
</dbReference>
<evidence type="ECO:0000256" key="5">
    <source>
        <dbReference type="ARBA" id="ARBA00023157"/>
    </source>
</evidence>
<organism evidence="10 11">
    <name type="scientific">Megalops atlanticus</name>
    <name type="common">Tarpon</name>
    <name type="synonym">Clupea gigantea</name>
    <dbReference type="NCBI Taxonomy" id="7932"/>
    <lineage>
        <taxon>Eukaryota</taxon>
        <taxon>Metazoa</taxon>
        <taxon>Chordata</taxon>
        <taxon>Craniata</taxon>
        <taxon>Vertebrata</taxon>
        <taxon>Euteleostomi</taxon>
        <taxon>Actinopterygii</taxon>
        <taxon>Neopterygii</taxon>
        <taxon>Teleostei</taxon>
        <taxon>Elopiformes</taxon>
        <taxon>Megalopidae</taxon>
        <taxon>Megalops</taxon>
    </lineage>
</organism>
<evidence type="ECO:0000256" key="2">
    <source>
        <dbReference type="ARBA" id="ARBA00022475"/>
    </source>
</evidence>
<comment type="caution">
    <text evidence="10">The sequence shown here is derived from an EMBL/GenBank/DDBJ whole genome shotgun (WGS) entry which is preliminary data.</text>
</comment>
<keyword evidence="4" id="KW-0472">Membrane</keyword>